<reference evidence="3 4" key="1">
    <citation type="journal article" date="2024" name="Int. J. Mol. Sci.">
        <title>Exploration of Alicyclobacillus spp. Genome in Search of Antibiotic Resistance.</title>
        <authorList>
            <person name="Bucka-Kolendo J."/>
            <person name="Kiousi D.E."/>
            <person name="Dekowska A."/>
            <person name="Mikolajczuk-Szczyrba A."/>
            <person name="Karadedos D.M."/>
            <person name="Michael P."/>
            <person name="Galanis A."/>
            <person name="Sokolowska B."/>
        </authorList>
    </citation>
    <scope>NUCLEOTIDE SEQUENCE [LARGE SCALE GENOMIC DNA]</scope>
    <source>
        <strain evidence="3 4">KKP 3000</strain>
    </source>
</reference>
<proteinExistence type="predicted"/>
<keyword evidence="4" id="KW-1185">Reference proteome</keyword>
<feature type="compositionally biased region" description="Polar residues" evidence="1">
    <location>
        <begin position="82"/>
        <end position="93"/>
    </location>
</feature>
<dbReference type="RefSeq" id="WP_275474165.1">
    <property type="nucleotide sequence ID" value="NZ_CP162940.1"/>
</dbReference>
<evidence type="ECO:0000256" key="2">
    <source>
        <dbReference type="SAM" id="Phobius"/>
    </source>
</evidence>
<gene>
    <name evidence="3" type="ORF">KKP3000_000471</name>
</gene>
<dbReference type="Proteomes" id="UP001579974">
    <property type="component" value="Unassembled WGS sequence"/>
</dbReference>
<sequence length="826" mass="87608">MVRKLEHGKHRKPNKVINFAKRKPVYISFLAVFASGIGFLTALHSFANTPLQSDGGMSSYAQPGQPPTSPTGGVSGTPATLYPQSSSTDLPTSDTGGFSTADYYIDQKVTLDGPGQKLSSPNAWLLHFDITANSAGTTLQGDNGYEQITAALIDPWIDAVDGYGGSGGTTESQFDAFLRGEVEQQKAVWAKSNLFNGGNTITTYDLPTLIQDAGGAFSGRYAGVGTTEGPTFYWTDAPQAQVHIPPQTISGKAGGKIYFSDEVALETYHAIYHYEYVEVDGPNGTPIVPESAIHLQNTVTSSHTVYQTPGDPTSPAMIEVNGGNPDPGSVAPRWHYWTDGTGETTWTDANVPQSQQDYIQLPSDLAPGIYTVKLWASDYYNRVTASPATATFTVGSGSPGSGITLAVNGGNTATEPTGTTVNLNATVNQQPPAGHQWDIMIEDNSGSTINGQKVATSAIGTPTSYSTTADSQTALSNETYTAYLVDETTGQSIASNSVTASWTNGSPPGGGGSGGLCPAPYDNAERWQANPGTNGGETFYWTYNVPYPRYNAKGQFVGCGDQQTPMQQYYPAMVNSGQITGLSDDPGVPGDLWLPESASEWNQQNSYANSQYFSWYYVDEQHGWDFDGSENGGLNASQVSGTYTINGVGGYHTYGSSAQSPWVWVRPGAGLGFRMLWTGSPHSLPTSGTATFSLVNPDGSSNTWTEPLIVNEDTLNTEGPQMVGLNQSAPFADEYISAWTQLPKDLSGNDPVAWSLSSNPSVALANGAHLNVSIAFGTQNAGNISVDVPTMAATFSYPIWYMNQIHSVTVDGQTYVGTGSASDSQQ</sequence>
<dbReference type="EMBL" id="JBDXSU010000013">
    <property type="protein sequence ID" value="MFB5191695.1"/>
    <property type="molecule type" value="Genomic_DNA"/>
</dbReference>
<evidence type="ECO:0000256" key="1">
    <source>
        <dbReference type="SAM" id="MobiDB-lite"/>
    </source>
</evidence>
<keyword evidence="2" id="KW-0472">Membrane</keyword>
<feature type="region of interest" description="Disordered" evidence="1">
    <location>
        <begin position="56"/>
        <end position="93"/>
    </location>
</feature>
<feature type="transmembrane region" description="Helical" evidence="2">
    <location>
        <begin position="25"/>
        <end position="47"/>
    </location>
</feature>
<feature type="compositionally biased region" description="Low complexity" evidence="1">
    <location>
        <begin position="70"/>
        <end position="80"/>
    </location>
</feature>
<keyword evidence="2" id="KW-0812">Transmembrane</keyword>
<organism evidence="3 4">
    <name type="scientific">Alicyclobacillus fastidiosus</name>
    <dbReference type="NCBI Taxonomy" id="392011"/>
    <lineage>
        <taxon>Bacteria</taxon>
        <taxon>Bacillati</taxon>
        <taxon>Bacillota</taxon>
        <taxon>Bacilli</taxon>
        <taxon>Bacillales</taxon>
        <taxon>Alicyclobacillaceae</taxon>
        <taxon>Alicyclobacillus</taxon>
    </lineage>
</organism>
<keyword evidence="2" id="KW-1133">Transmembrane helix</keyword>
<evidence type="ECO:0000313" key="3">
    <source>
        <dbReference type="EMBL" id="MFB5191695.1"/>
    </source>
</evidence>
<name>A0ABV5AI28_9BACL</name>
<accession>A0ABV5AI28</accession>
<evidence type="ECO:0000313" key="4">
    <source>
        <dbReference type="Proteomes" id="UP001579974"/>
    </source>
</evidence>
<protein>
    <submittedName>
        <fullName evidence="3">Uncharacterized protein</fullName>
    </submittedName>
</protein>
<comment type="caution">
    <text evidence="3">The sequence shown here is derived from an EMBL/GenBank/DDBJ whole genome shotgun (WGS) entry which is preliminary data.</text>
</comment>